<dbReference type="Proteomes" id="UP000813461">
    <property type="component" value="Unassembled WGS sequence"/>
</dbReference>
<dbReference type="AlphaFoldDB" id="A0A8K0QXQ2"/>
<organism evidence="2 3">
    <name type="scientific">Paraphoma chrysanthemicola</name>
    <dbReference type="NCBI Taxonomy" id="798071"/>
    <lineage>
        <taxon>Eukaryota</taxon>
        <taxon>Fungi</taxon>
        <taxon>Dikarya</taxon>
        <taxon>Ascomycota</taxon>
        <taxon>Pezizomycotina</taxon>
        <taxon>Dothideomycetes</taxon>
        <taxon>Pleosporomycetidae</taxon>
        <taxon>Pleosporales</taxon>
        <taxon>Pleosporineae</taxon>
        <taxon>Phaeosphaeriaceae</taxon>
        <taxon>Paraphoma</taxon>
    </lineage>
</organism>
<sequence length="237" mass="25501">MSGNRHPSHCFESPEWRRAPTLQTSKRRTTAPRAVTLRSAAHHPLAGLLHAHVSHAGSSSAFWHPTGAIATASAARTVAPSFQNGANRHPCACTGPNCYQCPTTLASPSHDARERCGLATQRRASLSVLPYRASCSRSGLQVVAGHGRGHHIARSPVHSQPLHRHWPTAAASLQRCPTSSIRACSLAVNAVTRLTPSILLELYRHTARAGPLSRNQLTVPQRPPGSQLTSTRTHLIQ</sequence>
<dbReference type="OrthoDB" id="10451142at2759"/>
<gene>
    <name evidence="2" type="ORF">FB567DRAFT_607965</name>
</gene>
<evidence type="ECO:0000313" key="3">
    <source>
        <dbReference type="Proteomes" id="UP000813461"/>
    </source>
</evidence>
<accession>A0A8K0QXQ2</accession>
<reference evidence="2" key="1">
    <citation type="journal article" date="2021" name="Nat. Commun.">
        <title>Genetic determinants of endophytism in the Arabidopsis root mycobiome.</title>
        <authorList>
            <person name="Mesny F."/>
            <person name="Miyauchi S."/>
            <person name="Thiergart T."/>
            <person name="Pickel B."/>
            <person name="Atanasova L."/>
            <person name="Karlsson M."/>
            <person name="Huettel B."/>
            <person name="Barry K.W."/>
            <person name="Haridas S."/>
            <person name="Chen C."/>
            <person name="Bauer D."/>
            <person name="Andreopoulos W."/>
            <person name="Pangilinan J."/>
            <person name="LaButti K."/>
            <person name="Riley R."/>
            <person name="Lipzen A."/>
            <person name="Clum A."/>
            <person name="Drula E."/>
            <person name="Henrissat B."/>
            <person name="Kohler A."/>
            <person name="Grigoriev I.V."/>
            <person name="Martin F.M."/>
            <person name="Hacquard S."/>
        </authorList>
    </citation>
    <scope>NUCLEOTIDE SEQUENCE</scope>
    <source>
        <strain evidence="2">MPI-SDFR-AT-0120</strain>
    </source>
</reference>
<evidence type="ECO:0000313" key="2">
    <source>
        <dbReference type="EMBL" id="KAH7077062.1"/>
    </source>
</evidence>
<evidence type="ECO:0000256" key="1">
    <source>
        <dbReference type="SAM" id="MobiDB-lite"/>
    </source>
</evidence>
<feature type="region of interest" description="Disordered" evidence="1">
    <location>
        <begin position="213"/>
        <end position="237"/>
    </location>
</feature>
<keyword evidence="3" id="KW-1185">Reference proteome</keyword>
<proteinExistence type="predicted"/>
<feature type="region of interest" description="Disordered" evidence="1">
    <location>
        <begin position="1"/>
        <end position="30"/>
    </location>
</feature>
<dbReference type="EMBL" id="JAGMVJ010000018">
    <property type="protein sequence ID" value="KAH7077062.1"/>
    <property type="molecule type" value="Genomic_DNA"/>
</dbReference>
<comment type="caution">
    <text evidence="2">The sequence shown here is derived from an EMBL/GenBank/DDBJ whole genome shotgun (WGS) entry which is preliminary data.</text>
</comment>
<protein>
    <submittedName>
        <fullName evidence="2">Uncharacterized protein</fullName>
    </submittedName>
</protein>
<name>A0A8K0QXQ2_9PLEO</name>